<keyword evidence="10" id="KW-0687">Ribonucleoprotein</keyword>
<dbReference type="PANTHER" id="PTHR45939:SF1">
    <property type="entry name" value="MITOCHONDRIAL THIAMINE PYROPHOSPHATE CARRIER 1-RELATED"/>
    <property type="match status" value="1"/>
</dbReference>
<evidence type="ECO:0000256" key="9">
    <source>
        <dbReference type="ARBA" id="ARBA00023136"/>
    </source>
</evidence>
<evidence type="ECO:0000256" key="4">
    <source>
        <dbReference type="ARBA" id="ARBA00022448"/>
    </source>
</evidence>
<evidence type="ECO:0000313" key="14">
    <source>
        <dbReference type="EMBL" id="QWW21625.1"/>
    </source>
</evidence>
<dbReference type="InterPro" id="IPR052217">
    <property type="entry name" value="Mito/Peroxisomal_Carrier"/>
</dbReference>
<keyword evidence="6" id="KW-0677">Repeat</keyword>
<dbReference type="Gene3D" id="1.50.40.10">
    <property type="entry name" value="Mitochondrial carrier domain"/>
    <property type="match status" value="1"/>
</dbReference>
<evidence type="ECO:0000256" key="12">
    <source>
        <dbReference type="RuleBase" id="RU000488"/>
    </source>
</evidence>
<evidence type="ECO:0000256" key="10">
    <source>
        <dbReference type="ARBA" id="ARBA00023274"/>
    </source>
</evidence>
<dbReference type="Pfam" id="PF00153">
    <property type="entry name" value="Mito_carr"/>
    <property type="match status" value="3"/>
</dbReference>
<protein>
    <recommendedName>
        <fullName evidence="15">40S ribosomal protein S23</fullName>
    </recommendedName>
</protein>
<organism evidence="14">
    <name type="scientific">Candidozyma auris</name>
    <name type="common">Yeast</name>
    <name type="synonym">Candida auris</name>
    <dbReference type="NCBI Taxonomy" id="498019"/>
    <lineage>
        <taxon>Eukaryota</taxon>
        <taxon>Fungi</taxon>
        <taxon>Dikarya</taxon>
        <taxon>Ascomycota</taxon>
        <taxon>Saccharomycotina</taxon>
        <taxon>Pichiomycetes</taxon>
        <taxon>Metschnikowiaceae</taxon>
        <taxon>Candidozyma</taxon>
    </lineage>
</organism>
<dbReference type="InterPro" id="IPR005680">
    <property type="entry name" value="Ribosomal_uS12_euk/arc"/>
</dbReference>
<dbReference type="Gene3D" id="2.40.50.140">
    <property type="entry name" value="Nucleic acid-binding proteins"/>
    <property type="match status" value="1"/>
</dbReference>
<evidence type="ECO:0000256" key="7">
    <source>
        <dbReference type="ARBA" id="ARBA00022980"/>
    </source>
</evidence>
<keyword evidence="8" id="KW-1133">Transmembrane helix</keyword>
<evidence type="ECO:0000256" key="13">
    <source>
        <dbReference type="SAM" id="MobiDB-lite"/>
    </source>
</evidence>
<evidence type="ECO:0000256" key="8">
    <source>
        <dbReference type="ARBA" id="ARBA00022989"/>
    </source>
</evidence>
<keyword evidence="7" id="KW-0689">Ribosomal protein</keyword>
<dbReference type="Pfam" id="PF00164">
    <property type="entry name" value="Ribosom_S12_S23"/>
    <property type="match status" value="1"/>
</dbReference>
<comment type="similarity">
    <text evidence="3 12">Belongs to the mitochondrial carrier (TC 2.A.29) family.</text>
</comment>
<dbReference type="PROSITE" id="PS50920">
    <property type="entry name" value="SOLCAR"/>
    <property type="match status" value="3"/>
</dbReference>
<dbReference type="GO" id="GO:0015217">
    <property type="term" value="F:ADP transmembrane transporter activity"/>
    <property type="evidence" value="ECO:0007669"/>
    <property type="project" value="TreeGrafter"/>
</dbReference>
<dbReference type="PANTHER" id="PTHR45939">
    <property type="entry name" value="PEROXISOMAL MEMBRANE PROTEIN PMP34-RELATED"/>
    <property type="match status" value="1"/>
</dbReference>
<evidence type="ECO:0008006" key="15">
    <source>
        <dbReference type="Google" id="ProtNLM"/>
    </source>
</evidence>
<evidence type="ECO:0000256" key="2">
    <source>
        <dbReference type="ARBA" id="ARBA00005657"/>
    </source>
</evidence>
<dbReference type="CDD" id="cd03367">
    <property type="entry name" value="Ribosomal_S23"/>
    <property type="match status" value="1"/>
</dbReference>
<dbReference type="EMBL" id="CP076749">
    <property type="protein sequence ID" value="QWW21625.1"/>
    <property type="molecule type" value="Genomic_DNA"/>
</dbReference>
<reference evidence="14" key="1">
    <citation type="submission" date="2021-06" db="EMBL/GenBank/DDBJ databases">
        <title>Candida auris outbreak in lebanese hospital.</title>
        <authorList>
            <person name="Finianos M."/>
        </authorList>
    </citation>
    <scope>NUCLEOTIDE SEQUENCE</scope>
    <source>
        <strain evidence="14">CA7LBN</strain>
    </source>
</reference>
<dbReference type="SUPFAM" id="SSF50249">
    <property type="entry name" value="Nucleic acid-binding proteins"/>
    <property type="match status" value="1"/>
</dbReference>
<dbReference type="Proteomes" id="UP000825438">
    <property type="component" value="Chromosome I"/>
</dbReference>
<keyword evidence="5 11" id="KW-0812">Transmembrane</keyword>
<dbReference type="GO" id="GO:0016020">
    <property type="term" value="C:membrane"/>
    <property type="evidence" value="ECO:0007669"/>
    <property type="project" value="UniProtKB-SubCell"/>
</dbReference>
<dbReference type="AlphaFoldDB" id="A0A8F2VYJ1"/>
<gene>
    <name evidence="14" type="ORF">CA7LBN_000371</name>
</gene>
<keyword evidence="4 12" id="KW-0813">Transport</keyword>
<evidence type="ECO:0000256" key="3">
    <source>
        <dbReference type="ARBA" id="ARBA00006375"/>
    </source>
</evidence>
<dbReference type="PROSITE" id="PS00055">
    <property type="entry name" value="RIBOSOMAL_S12"/>
    <property type="match status" value="1"/>
</dbReference>
<dbReference type="GO" id="GO:0015935">
    <property type="term" value="C:small ribosomal subunit"/>
    <property type="evidence" value="ECO:0007669"/>
    <property type="project" value="InterPro"/>
</dbReference>
<dbReference type="GO" id="GO:0006412">
    <property type="term" value="P:translation"/>
    <property type="evidence" value="ECO:0007669"/>
    <property type="project" value="InterPro"/>
</dbReference>
<dbReference type="NCBIfam" id="TIGR00982">
    <property type="entry name" value="uS12_E_A"/>
    <property type="match status" value="1"/>
</dbReference>
<feature type="repeat" description="Solcar" evidence="11">
    <location>
        <begin position="227"/>
        <end position="338"/>
    </location>
</feature>
<dbReference type="InterPro" id="IPR006032">
    <property type="entry name" value="Ribosomal_uS12"/>
</dbReference>
<dbReference type="InterPro" id="IPR023395">
    <property type="entry name" value="MCP_dom_sf"/>
</dbReference>
<comment type="subcellular location">
    <subcellularLocation>
        <location evidence="1">Membrane</location>
        <topology evidence="1">Multi-pass membrane protein</topology>
    </subcellularLocation>
</comment>
<accession>A0A8F2VYJ1</accession>
<dbReference type="GO" id="GO:0003735">
    <property type="term" value="F:structural constituent of ribosome"/>
    <property type="evidence" value="ECO:0007669"/>
    <property type="project" value="InterPro"/>
</dbReference>
<evidence type="ECO:0000256" key="6">
    <source>
        <dbReference type="ARBA" id="ARBA00022737"/>
    </source>
</evidence>
<name>A0A8F2VYJ1_CANAR</name>
<dbReference type="InterPro" id="IPR012340">
    <property type="entry name" value="NA-bd_OB-fold"/>
</dbReference>
<evidence type="ECO:0000256" key="11">
    <source>
        <dbReference type="PROSITE-ProRule" id="PRU00282"/>
    </source>
</evidence>
<evidence type="ECO:0000256" key="1">
    <source>
        <dbReference type="ARBA" id="ARBA00004141"/>
    </source>
</evidence>
<feature type="repeat" description="Solcar" evidence="11">
    <location>
        <begin position="3"/>
        <end position="124"/>
    </location>
</feature>
<feature type="region of interest" description="Disordered" evidence="13">
    <location>
        <begin position="37"/>
        <end position="65"/>
    </location>
</feature>
<dbReference type="FunFam" id="2.40.50.140:FF:000007">
    <property type="entry name" value="40S ribosomal protein S23"/>
    <property type="match status" value="1"/>
</dbReference>
<feature type="compositionally biased region" description="Polar residues" evidence="13">
    <location>
        <begin position="51"/>
        <end position="61"/>
    </location>
</feature>
<keyword evidence="9 11" id="KW-0472">Membrane</keyword>
<feature type="repeat" description="Solcar" evidence="11">
    <location>
        <begin position="137"/>
        <end position="219"/>
    </location>
</feature>
<dbReference type="InterPro" id="IPR018108">
    <property type="entry name" value="MCP_transmembrane"/>
</dbReference>
<proteinExistence type="inferred from homology"/>
<dbReference type="SUPFAM" id="SSF103506">
    <property type="entry name" value="Mitochondrial carrier"/>
    <property type="match status" value="1"/>
</dbReference>
<sequence length="515" mass="56818">MSLSPLEKAASGAMASVIANTLVYPLDLSKTIIQTQVKKHEKKNPGDESDTGFSSSTSVNGEDSVYKQKASKGQLKYKNTADVLKKIYEKKGILGWYHGLLSSILGTAAQNFSYFYWYSIVKRVYAQLTKRPTNAKHSTPTELFLGALAAAISQLFTMPIGVITTQQQTDKQHRSLLQLAKEIYVHDGICGYWKGLSVSLVLCINPSITYGSYERLKQVLFNNKQFLGPLESFSLGMLAKSLATLATQPLIVSKAMLQKKSQTPQGGKAGKLPNGKIVVQSHPDDEEDIKFDSFIHALTHLWTTEKLRGLYKGVAPQLLKGVIVQGLLFMFKDQLDMLFLFILKALKSRKAKLLAKAALKYSPSHTTSSIMGNGKPRGLNSARKLRVHRRNNRWADQAYKSRLLGTAFKSSPFGGSSHAKGIVLEKIGVESKQPNSAIRKCVRVQLIKNGKKVTAFVPNDGCLNFVDENDEVLLAGFGRRGKAKGDIPGVRFKVVKVSGVSLLALWKEKKEKPRS</sequence>
<evidence type="ECO:0000256" key="5">
    <source>
        <dbReference type="ARBA" id="ARBA00022692"/>
    </source>
</evidence>
<comment type="similarity">
    <text evidence="2">Belongs to the universal ribosomal protein uS12 family.</text>
</comment>